<dbReference type="InterPro" id="IPR056617">
    <property type="entry name" value="MAP1B/S_N"/>
</dbReference>
<organism evidence="3 4">
    <name type="scientific">Crotalus adamanteus</name>
    <name type="common">Eastern diamondback rattlesnake</name>
    <dbReference type="NCBI Taxonomy" id="8729"/>
    <lineage>
        <taxon>Eukaryota</taxon>
        <taxon>Metazoa</taxon>
        <taxon>Chordata</taxon>
        <taxon>Craniata</taxon>
        <taxon>Vertebrata</taxon>
        <taxon>Euteleostomi</taxon>
        <taxon>Lepidosauria</taxon>
        <taxon>Squamata</taxon>
        <taxon>Bifurcata</taxon>
        <taxon>Unidentata</taxon>
        <taxon>Episquamata</taxon>
        <taxon>Toxicofera</taxon>
        <taxon>Serpentes</taxon>
        <taxon>Colubroidea</taxon>
        <taxon>Viperidae</taxon>
        <taxon>Crotalinae</taxon>
        <taxon>Crotalus</taxon>
    </lineage>
</organism>
<evidence type="ECO:0000313" key="4">
    <source>
        <dbReference type="Proteomes" id="UP001474421"/>
    </source>
</evidence>
<dbReference type="GO" id="GO:0005875">
    <property type="term" value="C:microtubule associated complex"/>
    <property type="evidence" value="ECO:0007669"/>
    <property type="project" value="TreeGrafter"/>
</dbReference>
<dbReference type="Proteomes" id="UP001474421">
    <property type="component" value="Unassembled WGS sequence"/>
</dbReference>
<dbReference type="Pfam" id="PF23415">
    <property type="entry name" value="MAPB1_N"/>
    <property type="match status" value="1"/>
</dbReference>
<sequence length="1255" mass="139909">MTSAACWQSGGGGGSSSSSSAWLCRVYPPLRLFLLSRRRRLLPPPSRQVPAPHCLGIKTRRLLSLPHSRSCLERGGASRRTFFPPPSSSLQREAPLELNPFVASLLSPPSPERRAWKALRRREGGWEEAAATGLPGWRRWCWNQSRSHSKFYLLVVVGELVTEEHLRRAISNIERGIRSWDTNLIECNLDQELKLFVSRHSARFSPDVRGQKILHHRSEVLETVVLINPSDEAVSTEVRLMITDAARHKLLVLTGQNFENTGELILQSGSFSFQNFIEIFTDQEIGELLSTTHPANKASLTLFCPEEGDWKNSNLDRHNLQDFINIKLNSSSILPEMEGLSEFTEYLSDSPEKAQKVENKPVIKKDKPAKSESRLSVTEKDLITKEQQIVKSETVEKQASDVKPKVIKEKHVKKEVKVKSEEKQEEKEKSKKEVPKKEEKSQTKKEEKPKKDDLKKEIKKESKKEPKKEAAPKESKKEEKKEAKKEEKREIKKLPKEMKKTSAALPESKKVAAKPKPQKREEPIKKESGLVGKPKEKVKSKPVKKDLKVAETSAAAAAVLGAGAATVAAASLAASGKELEVERSLMSSPEDLTKDFEELKAEEVEVVKETKLQEDKVNNESQPTDIEQKEDYTVKKEKIEGPTYSPDEDITAAEPEGECEQTPEELESVGKDKVDGSEKFEEEGAGFEESSEAGDYEEKAETEEAEIQRDNEEEKLPASFKKQESIKDIIETGEIEKEMIEAPENEKMKGLMYDKNAEFRMEYEDHYEENVDETTVEKAETEDTEEEIEEDKTEEIKDEEETEKIQAGEDYVMAVVDKAAEAAEMDDKYGLPITTPTKLSESPSPAKEPASSIHDETLPGGSESEATVSDEENREDQPEEFTATSGYTQSTIEISKWFASEEQPQDQEKLLIQSGGAPPPSGGKQQARLCGETPPTSVSESAPSQTDSDVPPETEECPSITADANIDSEDESETIPTDKTITYEHIDPPPVPVQDRSPSPRHPDVSMVDPETLPIDQNLGKPLKKDLKEKTKTKKQGTKTKSSSPAKKSDSKPKQVASPKPAGLKESLDKVSRTASPKKKESVEKAAKNISTPEIKSSHNEEKDKETKNAANSTTSKSAKTTTSGSGNGKPTKSIAVPPGPPMYLDLVYIPNHSNSKNVDIEFFKRVRSSYYVVSGNDPAAEEPSRAVLDSLLEGKAQWGSNMQVTLIPTHDSEVMREWYQETHEKQQDLNIMVLASSSTVVMQDESFPACKIEL</sequence>
<feature type="region of interest" description="Disordered" evidence="1">
    <location>
        <begin position="349"/>
        <end position="378"/>
    </location>
</feature>
<dbReference type="GO" id="GO:0007409">
    <property type="term" value="P:axonogenesis"/>
    <property type="evidence" value="ECO:0007669"/>
    <property type="project" value="TreeGrafter"/>
</dbReference>
<proteinExistence type="predicted"/>
<dbReference type="PANTHER" id="PTHR13843">
    <property type="entry name" value="MICROTUBULE-ASSOCIATED PROTEIN"/>
    <property type="match status" value="1"/>
</dbReference>
<comment type="caution">
    <text evidence="3">The sequence shown here is derived from an EMBL/GenBank/DDBJ whole genome shotgun (WGS) entry which is preliminary data.</text>
</comment>
<gene>
    <name evidence="3" type="ORF">NXF25_007221</name>
</gene>
<dbReference type="AlphaFoldDB" id="A0AAW1C3U7"/>
<protein>
    <submittedName>
        <fullName evidence="3">Microtubule-associated protein 1B</fullName>
    </submittedName>
</protein>
<feature type="compositionally biased region" description="Basic and acidic residues" evidence="1">
    <location>
        <begin position="518"/>
        <end position="547"/>
    </location>
</feature>
<feature type="compositionally biased region" description="Basic and acidic residues" evidence="1">
    <location>
        <begin position="668"/>
        <end position="679"/>
    </location>
</feature>
<feature type="compositionally biased region" description="Acidic residues" evidence="1">
    <location>
        <begin position="868"/>
        <end position="879"/>
    </location>
</feature>
<keyword evidence="4" id="KW-1185">Reference proteome</keyword>
<feature type="compositionally biased region" description="Acidic residues" evidence="1">
    <location>
        <begin position="646"/>
        <end position="667"/>
    </location>
</feature>
<evidence type="ECO:0000259" key="2">
    <source>
        <dbReference type="Pfam" id="PF23415"/>
    </source>
</evidence>
<dbReference type="GO" id="GO:0016358">
    <property type="term" value="P:dendrite development"/>
    <property type="evidence" value="ECO:0007669"/>
    <property type="project" value="TreeGrafter"/>
</dbReference>
<feature type="domain" description="Microtubule-associated protein 1B/S N-terminal" evidence="2">
    <location>
        <begin position="153"/>
        <end position="349"/>
    </location>
</feature>
<feature type="compositionally biased region" description="Polar residues" evidence="1">
    <location>
        <begin position="934"/>
        <end position="948"/>
    </location>
</feature>
<feature type="compositionally biased region" description="Basic and acidic residues" evidence="1">
    <location>
        <begin position="415"/>
        <end position="500"/>
    </location>
</feature>
<name>A0AAW1C3U7_CROAD</name>
<evidence type="ECO:0000313" key="3">
    <source>
        <dbReference type="EMBL" id="KAK9408447.1"/>
    </source>
</evidence>
<feature type="region of interest" description="Disordered" evidence="1">
    <location>
        <begin position="410"/>
        <end position="547"/>
    </location>
</feature>
<dbReference type="GO" id="GO:0030425">
    <property type="term" value="C:dendrite"/>
    <property type="evidence" value="ECO:0007669"/>
    <property type="project" value="TreeGrafter"/>
</dbReference>
<feature type="compositionally biased region" description="Basic and acidic residues" evidence="1">
    <location>
        <begin position="1096"/>
        <end position="1108"/>
    </location>
</feature>
<evidence type="ECO:0000256" key="1">
    <source>
        <dbReference type="SAM" id="MobiDB-lite"/>
    </source>
</evidence>
<feature type="region of interest" description="Disordered" evidence="1">
    <location>
        <begin position="767"/>
        <end position="809"/>
    </location>
</feature>
<feature type="compositionally biased region" description="Polar residues" evidence="1">
    <location>
        <begin position="882"/>
        <end position="893"/>
    </location>
</feature>
<dbReference type="PANTHER" id="PTHR13843:SF5">
    <property type="entry name" value="MICROTUBULE-ASSOCIATED PROTEIN 1B"/>
    <property type="match status" value="1"/>
</dbReference>
<feature type="compositionally biased region" description="Basic and acidic residues" evidence="1">
    <location>
        <begin position="706"/>
        <end position="722"/>
    </location>
</feature>
<feature type="compositionally biased region" description="Low complexity" evidence="1">
    <location>
        <begin position="840"/>
        <end position="852"/>
    </location>
</feature>
<feature type="compositionally biased region" description="Basic and acidic residues" evidence="1">
    <location>
        <begin position="1066"/>
        <end position="1087"/>
    </location>
</feature>
<feature type="region of interest" description="Disordered" evidence="1">
    <location>
        <begin position="1"/>
        <end position="20"/>
    </location>
</feature>
<dbReference type="GO" id="GO:0005829">
    <property type="term" value="C:cytosol"/>
    <property type="evidence" value="ECO:0007669"/>
    <property type="project" value="TreeGrafter"/>
</dbReference>
<dbReference type="GO" id="GO:0031114">
    <property type="term" value="P:regulation of microtubule depolymerization"/>
    <property type="evidence" value="ECO:0007669"/>
    <property type="project" value="TreeGrafter"/>
</dbReference>
<feature type="compositionally biased region" description="Basic and acidic residues" evidence="1">
    <location>
        <begin position="626"/>
        <end position="640"/>
    </location>
</feature>
<dbReference type="GO" id="GO:0043025">
    <property type="term" value="C:neuronal cell body"/>
    <property type="evidence" value="ECO:0007669"/>
    <property type="project" value="TreeGrafter"/>
</dbReference>
<dbReference type="EMBL" id="JAOTOJ010000002">
    <property type="protein sequence ID" value="KAK9408447.1"/>
    <property type="molecule type" value="Genomic_DNA"/>
</dbReference>
<feature type="compositionally biased region" description="Acidic residues" evidence="1">
    <location>
        <begin position="782"/>
        <end position="802"/>
    </location>
</feature>
<dbReference type="GO" id="GO:0008017">
    <property type="term" value="F:microtubule binding"/>
    <property type="evidence" value="ECO:0007669"/>
    <property type="project" value="InterPro"/>
</dbReference>
<dbReference type="GO" id="GO:0000226">
    <property type="term" value="P:microtubule cytoskeleton organization"/>
    <property type="evidence" value="ECO:0007669"/>
    <property type="project" value="InterPro"/>
</dbReference>
<feature type="compositionally biased region" description="Low complexity" evidence="1">
    <location>
        <begin position="1109"/>
        <end position="1134"/>
    </location>
</feature>
<feature type="compositionally biased region" description="Basic and acidic residues" evidence="1">
    <location>
        <begin position="350"/>
        <end position="378"/>
    </location>
</feature>
<dbReference type="InterPro" id="IPR026074">
    <property type="entry name" value="MAP1"/>
</dbReference>
<feature type="compositionally biased region" description="Acidic residues" evidence="1">
    <location>
        <begin position="680"/>
        <end position="705"/>
    </location>
</feature>
<feature type="compositionally biased region" description="Basic and acidic residues" evidence="1">
    <location>
        <begin position="604"/>
        <end position="618"/>
    </location>
</feature>
<feature type="region of interest" description="Disordered" evidence="1">
    <location>
        <begin position="822"/>
        <end position="1138"/>
    </location>
</feature>
<dbReference type="GO" id="GO:0003779">
    <property type="term" value="F:actin binding"/>
    <property type="evidence" value="ECO:0007669"/>
    <property type="project" value="TreeGrafter"/>
</dbReference>
<feature type="region of interest" description="Disordered" evidence="1">
    <location>
        <begin position="604"/>
        <end position="722"/>
    </location>
</feature>
<dbReference type="GO" id="GO:0005874">
    <property type="term" value="C:microtubule"/>
    <property type="evidence" value="ECO:0007669"/>
    <property type="project" value="InterPro"/>
</dbReference>
<reference evidence="3 4" key="1">
    <citation type="journal article" date="2024" name="Proc. Natl. Acad. Sci. U.S.A.">
        <title>The genetic regulatory architecture and epigenomic basis for age-related changes in rattlesnake venom.</title>
        <authorList>
            <person name="Hogan M.P."/>
            <person name="Holding M.L."/>
            <person name="Nystrom G.S."/>
            <person name="Colston T.J."/>
            <person name="Bartlett D.A."/>
            <person name="Mason A.J."/>
            <person name="Ellsworth S.A."/>
            <person name="Rautsaw R.M."/>
            <person name="Lawrence K.C."/>
            <person name="Strickland J.L."/>
            <person name="He B."/>
            <person name="Fraser P."/>
            <person name="Margres M.J."/>
            <person name="Gilbert D.M."/>
            <person name="Gibbs H.L."/>
            <person name="Parkinson C.L."/>
            <person name="Rokyta D.R."/>
        </authorList>
    </citation>
    <scope>NUCLEOTIDE SEQUENCE [LARGE SCALE GENOMIC DNA]</scope>
    <source>
        <strain evidence="3">DRR0105</strain>
    </source>
</reference>
<dbReference type="GO" id="GO:0045202">
    <property type="term" value="C:synapse"/>
    <property type="evidence" value="ECO:0007669"/>
    <property type="project" value="TreeGrafter"/>
</dbReference>
<accession>A0AAW1C3U7</accession>